<dbReference type="InterPro" id="IPR002181">
    <property type="entry name" value="Fibrinogen_a/b/g_C_dom"/>
</dbReference>
<dbReference type="Gene3D" id="3.40.50.410">
    <property type="entry name" value="von Willebrand factor, type A domain"/>
    <property type="match status" value="1"/>
</dbReference>
<dbReference type="EMBL" id="CAJPWZ010002193">
    <property type="protein sequence ID" value="CAG2232878.1"/>
    <property type="molecule type" value="Genomic_DNA"/>
</dbReference>
<evidence type="ECO:0000313" key="8">
    <source>
        <dbReference type="EMBL" id="CAG2232878.1"/>
    </source>
</evidence>
<dbReference type="Proteomes" id="UP000683360">
    <property type="component" value="Unassembled WGS sequence"/>
</dbReference>
<accession>A0A8S3TH55</accession>
<dbReference type="InterPro" id="IPR036056">
    <property type="entry name" value="Fibrinogen-like_C"/>
</dbReference>
<dbReference type="CDD" id="cd01450">
    <property type="entry name" value="vWFA_subfamily_ECM"/>
    <property type="match status" value="1"/>
</dbReference>
<dbReference type="InterPro" id="IPR038717">
    <property type="entry name" value="Tc1-like_DDE_dom"/>
</dbReference>
<evidence type="ECO:0000256" key="4">
    <source>
        <dbReference type="SAM" id="MobiDB-lite"/>
    </source>
</evidence>
<dbReference type="SUPFAM" id="SSF56496">
    <property type="entry name" value="Fibrinogen C-terminal domain-like"/>
    <property type="match status" value="1"/>
</dbReference>
<dbReference type="InterPro" id="IPR036397">
    <property type="entry name" value="RNaseH_sf"/>
</dbReference>
<dbReference type="InterPro" id="IPR019786">
    <property type="entry name" value="Zinc_finger_PHD-type_CS"/>
</dbReference>
<evidence type="ECO:0000313" key="9">
    <source>
        <dbReference type="Proteomes" id="UP000683360"/>
    </source>
</evidence>
<dbReference type="SMART" id="SM00327">
    <property type="entry name" value="VWA"/>
    <property type="match status" value="1"/>
</dbReference>
<dbReference type="PROSITE" id="PS51406">
    <property type="entry name" value="FIBRINOGEN_C_2"/>
    <property type="match status" value="1"/>
</dbReference>
<dbReference type="Pfam" id="PF13358">
    <property type="entry name" value="DDE_3"/>
    <property type="match status" value="1"/>
</dbReference>
<keyword evidence="5" id="KW-0472">Membrane</keyword>
<dbReference type="SUPFAM" id="SSF53300">
    <property type="entry name" value="vWA-like"/>
    <property type="match status" value="1"/>
</dbReference>
<evidence type="ECO:0000259" key="6">
    <source>
        <dbReference type="PROSITE" id="PS50234"/>
    </source>
</evidence>
<dbReference type="GO" id="GO:0003676">
    <property type="term" value="F:nucleic acid binding"/>
    <property type="evidence" value="ECO:0007669"/>
    <property type="project" value="InterPro"/>
</dbReference>
<dbReference type="PANTHER" id="PTHR33939:SF1">
    <property type="entry name" value="DUF4371 DOMAIN-CONTAINING PROTEIN"/>
    <property type="match status" value="1"/>
</dbReference>
<dbReference type="Gene3D" id="2.170.300.10">
    <property type="entry name" value="Tie2 ligand-binding domain superfamily"/>
    <property type="match status" value="1"/>
</dbReference>
<dbReference type="InterPro" id="IPR014716">
    <property type="entry name" value="Fibrinogen_a/b/g_C_1"/>
</dbReference>
<dbReference type="InterPro" id="IPR002035">
    <property type="entry name" value="VWF_A"/>
</dbReference>
<evidence type="ECO:0000256" key="1">
    <source>
        <dbReference type="ARBA" id="ARBA00022723"/>
    </source>
</evidence>
<dbReference type="PANTHER" id="PTHR33939">
    <property type="entry name" value="PROTEIN CBG22215"/>
    <property type="match status" value="1"/>
</dbReference>
<dbReference type="InterPro" id="IPR036465">
    <property type="entry name" value="vWFA_dom_sf"/>
</dbReference>
<dbReference type="Gene3D" id="3.30.420.10">
    <property type="entry name" value="Ribonuclease H-like superfamily/Ribonuclease H"/>
    <property type="match status" value="1"/>
</dbReference>
<dbReference type="GO" id="GO:0008270">
    <property type="term" value="F:zinc ion binding"/>
    <property type="evidence" value="ECO:0007669"/>
    <property type="project" value="UniProtKB-KW"/>
</dbReference>
<dbReference type="Pfam" id="PF00092">
    <property type="entry name" value="VWA"/>
    <property type="match status" value="1"/>
</dbReference>
<dbReference type="NCBIfam" id="NF040941">
    <property type="entry name" value="GGGWT_bact"/>
    <property type="match status" value="1"/>
</dbReference>
<keyword evidence="5" id="KW-0812">Transmembrane</keyword>
<evidence type="ECO:0000256" key="2">
    <source>
        <dbReference type="ARBA" id="ARBA00022771"/>
    </source>
</evidence>
<keyword evidence="9" id="KW-1185">Reference proteome</keyword>
<keyword evidence="1" id="KW-0479">Metal-binding</keyword>
<proteinExistence type="predicted"/>
<feature type="region of interest" description="Disordered" evidence="4">
    <location>
        <begin position="820"/>
        <end position="841"/>
    </location>
</feature>
<feature type="domain" description="VWFA" evidence="6">
    <location>
        <begin position="1"/>
        <end position="139"/>
    </location>
</feature>
<dbReference type="OrthoDB" id="6151904at2759"/>
<dbReference type="AlphaFoldDB" id="A0A8S3TH55"/>
<dbReference type="Gene3D" id="3.90.215.10">
    <property type="entry name" value="Gamma Fibrinogen, chain A, domain 1"/>
    <property type="match status" value="1"/>
</dbReference>
<evidence type="ECO:0000256" key="5">
    <source>
        <dbReference type="SAM" id="Phobius"/>
    </source>
</evidence>
<keyword evidence="3" id="KW-0862">Zinc</keyword>
<name>A0A8S3TH55_MYTED</name>
<feature type="domain" description="Fibrinogen C-terminal" evidence="7">
    <location>
        <begin position="156"/>
        <end position="203"/>
    </location>
</feature>
<comment type="caution">
    <text evidence="8">The sequence shown here is derived from an EMBL/GenBank/DDBJ whole genome shotgun (WGS) entry which is preliminary data.</text>
</comment>
<keyword evidence="5" id="KW-1133">Transmembrane helix</keyword>
<evidence type="ECO:0000259" key="7">
    <source>
        <dbReference type="PROSITE" id="PS51406"/>
    </source>
</evidence>
<organism evidence="8 9">
    <name type="scientific">Mytilus edulis</name>
    <name type="common">Blue mussel</name>
    <dbReference type="NCBI Taxonomy" id="6550"/>
    <lineage>
        <taxon>Eukaryota</taxon>
        <taxon>Metazoa</taxon>
        <taxon>Spiralia</taxon>
        <taxon>Lophotrochozoa</taxon>
        <taxon>Mollusca</taxon>
        <taxon>Bivalvia</taxon>
        <taxon>Autobranchia</taxon>
        <taxon>Pteriomorphia</taxon>
        <taxon>Mytilida</taxon>
        <taxon>Mytiloidea</taxon>
        <taxon>Mytilidae</taxon>
        <taxon>Mytilinae</taxon>
        <taxon>Mytilus</taxon>
    </lineage>
</organism>
<evidence type="ECO:0008006" key="10">
    <source>
        <dbReference type="Google" id="ProtNLM"/>
    </source>
</evidence>
<evidence type="ECO:0000256" key="3">
    <source>
        <dbReference type="ARBA" id="ARBA00022833"/>
    </source>
</evidence>
<dbReference type="PROSITE" id="PS01359">
    <property type="entry name" value="ZF_PHD_1"/>
    <property type="match status" value="1"/>
</dbReference>
<dbReference type="Pfam" id="PF00147">
    <property type="entry name" value="Fibrinogen_C"/>
    <property type="match status" value="1"/>
</dbReference>
<protein>
    <recommendedName>
        <fullName evidence="10">VWFA domain-containing protein</fullName>
    </recommendedName>
</protein>
<feature type="transmembrane region" description="Helical" evidence="5">
    <location>
        <begin position="786"/>
        <end position="811"/>
    </location>
</feature>
<gene>
    <name evidence="8" type="ORF">MEDL_45565</name>
</gene>
<keyword evidence="2" id="KW-0863">Zinc-finger</keyword>
<sequence length="874" mass="98597">MVFILDSSGSVGRQNFKTMLNTAANIDHHFHIGSQHTQVGVDRFSTTAKTMIKLNQWNNWLFLQMKIKQIPYVPRLTYTWLALDYARTESFSQSYGARPGVPKIAIVITDGKSQDKTKLAGQQKDYEIAEDVRDLADKVADLITETRHECTLTPSDDLDFRPSDCGDLKKAVHKSGVYKIYPDRTSGFHVFCDMKSYEGGWTVSHLLEKFFKFFTMEKKIGKPWCLSDPWSRMVKATGISLSTLKRKIEALDPVQDVVKAVHKSSIQKPGPKPWILDDFNRNVVKRTIHDMYRKKQVVSMPRLHEVLKEKDITASLSTVVRTVKSLGFRQGDWLDEPSTSMSVFEPHCEGSGRSLPSGKGTRLIILDAGSSQEGLIPGVGLIFESKTSSSDYHDEMNSEHFTEWFRDTLIPRLTPQSVVVMDNAPYHSHLDPESRAPSTGANKPGISAWLDKNNVDYDPKMKKTGLLDLVNQHKPQKKYVIDELAKAHGHVVLRLPPYHCELNPIEMVWSDLKGFVARKNSTYKIKDCKKLFEEAKSHFSAERWAKFETHVVREYEEKLWQIDGLRDKALSPVIIHMTDDETDDSQATIVYCQEGGTDDEEIDMDIVDGYVSDTSDQADVILCKICHDTDPPGRVPKRDRGTHIDWFQCDTCDQWLHNKCCTKPALAQIMCPRCYSLLHHRKLSCPPSHYGTGCNKLCPGNCNGPCDLDTGNCIFGCLNGWIGNKCEQACRNGLYGSNCLQICSSFCLHAPCDHRTGDCIDGCIRGVHGTNCMQVSINTAESVNDVALRIGLFIGGVLLGILLTVAVCCVIRKTRQSKKKEGKDNVSKKTQSQDPQHYDDVRMENVSTYQDLRMETGTNEYDQISQINTAYDNH</sequence>
<dbReference type="PROSITE" id="PS50234">
    <property type="entry name" value="VWFA"/>
    <property type="match status" value="1"/>
</dbReference>
<reference evidence="8" key="1">
    <citation type="submission" date="2021-03" db="EMBL/GenBank/DDBJ databases">
        <authorList>
            <person name="Bekaert M."/>
        </authorList>
    </citation>
    <scope>NUCLEOTIDE SEQUENCE</scope>
</reference>